<evidence type="ECO:0000259" key="8">
    <source>
        <dbReference type="Pfam" id="PF08263"/>
    </source>
</evidence>
<keyword evidence="4" id="KW-0677">Repeat</keyword>
<keyword evidence="3" id="KW-0732">Signal</keyword>
<evidence type="ECO:0000313" key="9">
    <source>
        <dbReference type="EMBL" id="PRQ39423.1"/>
    </source>
</evidence>
<accession>A0A2P6QYZ7</accession>
<evidence type="ECO:0000256" key="3">
    <source>
        <dbReference type="ARBA" id="ARBA00022729"/>
    </source>
</evidence>
<dbReference type="Pfam" id="PF08263">
    <property type="entry name" value="LRRNT_2"/>
    <property type="match status" value="1"/>
</dbReference>
<keyword evidence="10" id="KW-1185">Reference proteome</keyword>
<evidence type="ECO:0000256" key="7">
    <source>
        <dbReference type="ARBA" id="ARBA00046288"/>
    </source>
</evidence>
<keyword evidence="1" id="KW-0433">Leucine-rich repeat</keyword>
<dbReference type="PANTHER" id="PTHR46084:SF4">
    <property type="entry name" value="PROTEIN KINASE DOMAIN-CONTAINING PROTEIN"/>
    <property type="match status" value="1"/>
</dbReference>
<evidence type="ECO:0000313" key="10">
    <source>
        <dbReference type="Proteomes" id="UP000238479"/>
    </source>
</evidence>
<evidence type="ECO:0000256" key="6">
    <source>
        <dbReference type="ARBA" id="ARBA00023136"/>
    </source>
</evidence>
<keyword evidence="2" id="KW-0812">Transmembrane</keyword>
<sequence length="55" mass="6322">MLKGCIFVQVWLWSFRERVVSDPFDGLSNWNDKDGDIDPCSWFGVECVDGKIVVL</sequence>
<dbReference type="STRING" id="74649.A0A2P6QYZ7"/>
<dbReference type="Proteomes" id="UP000238479">
    <property type="component" value="Chromosome 4"/>
</dbReference>
<keyword evidence="5" id="KW-1133">Transmembrane helix</keyword>
<evidence type="ECO:0000256" key="5">
    <source>
        <dbReference type="ARBA" id="ARBA00022989"/>
    </source>
</evidence>
<organism evidence="9 10">
    <name type="scientific">Rosa chinensis</name>
    <name type="common">China rose</name>
    <dbReference type="NCBI Taxonomy" id="74649"/>
    <lineage>
        <taxon>Eukaryota</taxon>
        <taxon>Viridiplantae</taxon>
        <taxon>Streptophyta</taxon>
        <taxon>Embryophyta</taxon>
        <taxon>Tracheophyta</taxon>
        <taxon>Spermatophyta</taxon>
        <taxon>Magnoliopsida</taxon>
        <taxon>eudicotyledons</taxon>
        <taxon>Gunneridae</taxon>
        <taxon>Pentapetalae</taxon>
        <taxon>rosids</taxon>
        <taxon>fabids</taxon>
        <taxon>Rosales</taxon>
        <taxon>Rosaceae</taxon>
        <taxon>Rosoideae</taxon>
        <taxon>Rosoideae incertae sedis</taxon>
        <taxon>Rosa</taxon>
    </lineage>
</organism>
<proteinExistence type="predicted"/>
<dbReference type="GO" id="GO:0012505">
    <property type="term" value="C:endomembrane system"/>
    <property type="evidence" value="ECO:0007669"/>
    <property type="project" value="UniProtKB-SubCell"/>
</dbReference>
<comment type="subcellular location">
    <subcellularLocation>
        <location evidence="7">Endomembrane system</location>
        <topology evidence="7">Single-pass type I membrane protein</topology>
    </subcellularLocation>
</comment>
<feature type="domain" description="Leucine-rich repeat-containing N-terminal plant-type" evidence="8">
    <location>
        <begin position="14"/>
        <end position="47"/>
    </location>
</feature>
<dbReference type="PANTHER" id="PTHR46084">
    <property type="entry name" value="PROTEIN MALE DISCOVERER 2"/>
    <property type="match status" value="1"/>
</dbReference>
<protein>
    <submittedName>
        <fullName evidence="9">Putative leucine-rich repeat-containing, plant-type</fullName>
    </submittedName>
</protein>
<gene>
    <name evidence="9" type="ORF">RchiOBHm_Chr4g0424991</name>
</gene>
<dbReference type="Gramene" id="PRQ39423">
    <property type="protein sequence ID" value="PRQ39423"/>
    <property type="gene ID" value="RchiOBHm_Chr4g0424991"/>
</dbReference>
<keyword evidence="6" id="KW-0472">Membrane</keyword>
<dbReference type="InterPro" id="IPR013210">
    <property type="entry name" value="LRR_N_plant-typ"/>
</dbReference>
<comment type="caution">
    <text evidence="9">The sequence shown here is derived from an EMBL/GenBank/DDBJ whole genome shotgun (WGS) entry which is preliminary data.</text>
</comment>
<evidence type="ECO:0000256" key="1">
    <source>
        <dbReference type="ARBA" id="ARBA00022614"/>
    </source>
</evidence>
<reference evidence="9 10" key="1">
    <citation type="journal article" date="2018" name="Nat. Genet.">
        <title>The Rosa genome provides new insights in the design of modern roses.</title>
        <authorList>
            <person name="Bendahmane M."/>
        </authorList>
    </citation>
    <scope>NUCLEOTIDE SEQUENCE [LARGE SCALE GENOMIC DNA]</scope>
    <source>
        <strain evidence="10">cv. Old Blush</strain>
    </source>
</reference>
<name>A0A2P6QYZ7_ROSCH</name>
<evidence type="ECO:0000256" key="4">
    <source>
        <dbReference type="ARBA" id="ARBA00022737"/>
    </source>
</evidence>
<dbReference type="AlphaFoldDB" id="A0A2P6QYZ7"/>
<dbReference type="EMBL" id="PDCK01000042">
    <property type="protein sequence ID" value="PRQ39423.1"/>
    <property type="molecule type" value="Genomic_DNA"/>
</dbReference>
<evidence type="ECO:0000256" key="2">
    <source>
        <dbReference type="ARBA" id="ARBA00022692"/>
    </source>
</evidence>